<dbReference type="EMBL" id="FMZE01000016">
    <property type="protein sequence ID" value="SDE00682.1"/>
    <property type="molecule type" value="Genomic_DNA"/>
</dbReference>
<accession>A0A1G6ZDX1</accession>
<dbReference type="AlphaFoldDB" id="A0A1G6ZDX1"/>
<organism evidence="2 3">
    <name type="scientific">Prauserella marina</name>
    <dbReference type="NCBI Taxonomy" id="530584"/>
    <lineage>
        <taxon>Bacteria</taxon>
        <taxon>Bacillati</taxon>
        <taxon>Actinomycetota</taxon>
        <taxon>Actinomycetes</taxon>
        <taxon>Pseudonocardiales</taxon>
        <taxon>Pseudonocardiaceae</taxon>
        <taxon>Prauserella</taxon>
    </lineage>
</organism>
<keyword evidence="3" id="KW-1185">Reference proteome</keyword>
<sequence>MTSTEFHEIPMGADEHTAPCRPSFAPNMTKEMTRMLLHEELARARIREFHQIVEEQQTVRFARAARRWDRVSRWAARRSRRYRR</sequence>
<feature type="compositionally biased region" description="Basic and acidic residues" evidence="1">
    <location>
        <begin position="1"/>
        <end position="18"/>
    </location>
</feature>
<dbReference type="STRING" id="530584.SAMN05421630_11655"/>
<name>A0A1G6ZDX1_9PSEU</name>
<evidence type="ECO:0000256" key="1">
    <source>
        <dbReference type="SAM" id="MobiDB-lite"/>
    </source>
</evidence>
<proteinExistence type="predicted"/>
<dbReference type="Proteomes" id="UP000199494">
    <property type="component" value="Unassembled WGS sequence"/>
</dbReference>
<reference evidence="2 3" key="1">
    <citation type="submission" date="2016-10" db="EMBL/GenBank/DDBJ databases">
        <authorList>
            <person name="de Groot N.N."/>
        </authorList>
    </citation>
    <scope>NUCLEOTIDE SEQUENCE [LARGE SCALE GENOMIC DNA]</scope>
    <source>
        <strain evidence="2 3">CGMCC 4.5506</strain>
    </source>
</reference>
<evidence type="ECO:0000313" key="3">
    <source>
        <dbReference type="Proteomes" id="UP000199494"/>
    </source>
</evidence>
<feature type="region of interest" description="Disordered" evidence="1">
    <location>
        <begin position="1"/>
        <end position="22"/>
    </location>
</feature>
<evidence type="ECO:0000313" key="2">
    <source>
        <dbReference type="EMBL" id="SDE00682.1"/>
    </source>
</evidence>
<gene>
    <name evidence="2" type="ORF">SAMN05421630_11655</name>
</gene>
<protein>
    <submittedName>
        <fullName evidence="2">Uncharacterized protein</fullName>
    </submittedName>
</protein>